<dbReference type="AlphaFoldDB" id="A0A3Q9HNT7"/>
<accession>A0A3Q9HNT7</accession>
<dbReference type="Proteomes" id="UP000267250">
    <property type="component" value="Chromosome"/>
</dbReference>
<dbReference type="PANTHER" id="PTHR30061:SF50">
    <property type="entry name" value="MALTOSE_MALTODEXTRIN-BINDING PERIPLASMIC PROTEIN"/>
    <property type="match status" value="1"/>
</dbReference>
<reference evidence="4 5" key="1">
    <citation type="submission" date="2016-07" db="EMBL/GenBank/DDBJ databases">
        <title>Genome and transcriptome analysis of iron-reducing fermentative bacteria Anoxybacter fermentans.</title>
        <authorList>
            <person name="Zeng X."/>
            <person name="Shao Z."/>
        </authorList>
    </citation>
    <scope>NUCLEOTIDE SEQUENCE [LARGE SCALE GENOMIC DNA]</scope>
    <source>
        <strain evidence="4 5">DY22613</strain>
    </source>
</reference>
<dbReference type="PANTHER" id="PTHR30061">
    <property type="entry name" value="MALTOSE-BINDING PERIPLASMIC PROTEIN"/>
    <property type="match status" value="1"/>
</dbReference>
<comment type="similarity">
    <text evidence="1">Belongs to the bacterial solute-binding protein 1 family.</text>
</comment>
<evidence type="ECO:0000313" key="4">
    <source>
        <dbReference type="EMBL" id="AZR72202.1"/>
    </source>
</evidence>
<gene>
    <name evidence="4" type="ORF">BBF96_01595</name>
</gene>
<keyword evidence="5" id="KW-1185">Reference proteome</keyword>
<evidence type="ECO:0000256" key="1">
    <source>
        <dbReference type="ARBA" id="ARBA00008520"/>
    </source>
</evidence>
<proteinExistence type="inferred from homology"/>
<sequence>MGKRNIILLLTFVIFFIFILTGCSNKDNGEMSSVVFMYWTETPEEIIQYRRWLDEYTEDKEKKVQRMPTPIGGYEQKLLILFGAQNPPDLFFLTKERLPLYKDKGGLLPLDDYLKSEGFPFPDSQQYPELYGIDGKLYGIPINDHTVLVICSKTEKPEESWELLKFLLKKMGIF</sequence>
<keyword evidence="2" id="KW-0813">Transport</keyword>
<dbReference type="PROSITE" id="PS51257">
    <property type="entry name" value="PROKAR_LIPOPROTEIN"/>
    <property type="match status" value="1"/>
</dbReference>
<dbReference type="GO" id="GO:0055052">
    <property type="term" value="C:ATP-binding cassette (ABC) transporter complex, substrate-binding subunit-containing"/>
    <property type="evidence" value="ECO:0007669"/>
    <property type="project" value="TreeGrafter"/>
</dbReference>
<keyword evidence="3" id="KW-0732">Signal</keyword>
<evidence type="ECO:0000256" key="3">
    <source>
        <dbReference type="ARBA" id="ARBA00022729"/>
    </source>
</evidence>
<dbReference type="RefSeq" id="WP_127015530.1">
    <property type="nucleotide sequence ID" value="NZ_CP016379.1"/>
</dbReference>
<evidence type="ECO:0000313" key="5">
    <source>
        <dbReference type="Proteomes" id="UP000267250"/>
    </source>
</evidence>
<name>A0A3Q9HNT7_9FIRM</name>
<dbReference type="OrthoDB" id="41208at2"/>
<evidence type="ECO:0000256" key="2">
    <source>
        <dbReference type="ARBA" id="ARBA00022448"/>
    </source>
</evidence>
<evidence type="ECO:0008006" key="6">
    <source>
        <dbReference type="Google" id="ProtNLM"/>
    </source>
</evidence>
<organism evidence="4 5">
    <name type="scientific">Anoxybacter fermentans</name>
    <dbReference type="NCBI Taxonomy" id="1323375"/>
    <lineage>
        <taxon>Bacteria</taxon>
        <taxon>Bacillati</taxon>
        <taxon>Bacillota</taxon>
        <taxon>Clostridia</taxon>
        <taxon>Halanaerobiales</taxon>
        <taxon>Anoxybacter</taxon>
    </lineage>
</organism>
<dbReference type="EMBL" id="CP016379">
    <property type="protein sequence ID" value="AZR72202.1"/>
    <property type="molecule type" value="Genomic_DNA"/>
</dbReference>
<dbReference type="Pfam" id="PF01547">
    <property type="entry name" value="SBP_bac_1"/>
    <property type="match status" value="1"/>
</dbReference>
<dbReference type="SUPFAM" id="SSF53850">
    <property type="entry name" value="Periplasmic binding protein-like II"/>
    <property type="match status" value="1"/>
</dbReference>
<dbReference type="Gene3D" id="3.40.190.10">
    <property type="entry name" value="Periplasmic binding protein-like II"/>
    <property type="match status" value="1"/>
</dbReference>
<dbReference type="GO" id="GO:1901982">
    <property type="term" value="F:maltose binding"/>
    <property type="evidence" value="ECO:0007669"/>
    <property type="project" value="TreeGrafter"/>
</dbReference>
<protein>
    <recommendedName>
        <fullName evidence="6">ABC transporter substrate-binding protein</fullName>
    </recommendedName>
</protein>
<dbReference type="GO" id="GO:0015768">
    <property type="term" value="P:maltose transport"/>
    <property type="evidence" value="ECO:0007669"/>
    <property type="project" value="TreeGrafter"/>
</dbReference>
<dbReference type="KEGG" id="aft:BBF96_01595"/>
<dbReference type="InterPro" id="IPR006059">
    <property type="entry name" value="SBP"/>
</dbReference>
<dbReference type="GO" id="GO:0042956">
    <property type="term" value="P:maltodextrin transmembrane transport"/>
    <property type="evidence" value="ECO:0007669"/>
    <property type="project" value="TreeGrafter"/>
</dbReference>